<sequence length="49" mass="5432">MTVTSTVRAECDVCGGWMTTALVPFGRSFVEHFRAEHANCQNDNEAGER</sequence>
<dbReference type="RefSeq" id="WP_207275320.1">
    <property type="nucleotide sequence ID" value="NZ_JAFMPK010000040.1"/>
</dbReference>
<dbReference type="EMBL" id="JAFMPK010000040">
    <property type="protein sequence ID" value="MBO0609356.1"/>
    <property type="molecule type" value="Genomic_DNA"/>
</dbReference>
<reference evidence="1 2" key="1">
    <citation type="submission" date="2021-03" db="EMBL/GenBank/DDBJ databases">
        <authorList>
            <person name="Xin L."/>
        </authorList>
    </citation>
    <scope>NUCLEOTIDE SEQUENCE [LARGE SCALE GENOMIC DNA]</scope>
    <source>
        <strain evidence="1 2">XHU 5031</strain>
    </source>
</reference>
<comment type="caution">
    <text evidence="1">The sequence shown here is derived from an EMBL/GenBank/DDBJ whole genome shotgun (WGS) entry which is preliminary data.</text>
</comment>
<reference evidence="2" key="2">
    <citation type="submission" date="2023-07" db="EMBL/GenBank/DDBJ databases">
        <title>Myceligenerans salitolerans sp. nov., a halotolerant actinomycete isolated from a salt lake in Xinjiang, China.</title>
        <authorList>
            <person name="Guan T."/>
        </authorList>
    </citation>
    <scope>NUCLEOTIDE SEQUENCE [LARGE SCALE GENOMIC DNA]</scope>
    <source>
        <strain evidence="2">XHU 5031</strain>
    </source>
</reference>
<evidence type="ECO:0000313" key="1">
    <source>
        <dbReference type="EMBL" id="MBO0609356.1"/>
    </source>
</evidence>
<proteinExistence type="predicted"/>
<gene>
    <name evidence="1" type="ORF">J0911_09965</name>
</gene>
<keyword evidence="2" id="KW-1185">Reference proteome</keyword>
<evidence type="ECO:0008006" key="3">
    <source>
        <dbReference type="Google" id="ProtNLM"/>
    </source>
</evidence>
<dbReference type="Proteomes" id="UP000664617">
    <property type="component" value="Unassembled WGS sequence"/>
</dbReference>
<protein>
    <recommendedName>
        <fullName evidence="3">DUF1059 domain-containing protein</fullName>
    </recommendedName>
</protein>
<organism evidence="1 2">
    <name type="scientific">Myceligenerans salitolerans</name>
    <dbReference type="NCBI Taxonomy" id="1230528"/>
    <lineage>
        <taxon>Bacteria</taxon>
        <taxon>Bacillati</taxon>
        <taxon>Actinomycetota</taxon>
        <taxon>Actinomycetes</taxon>
        <taxon>Micrococcales</taxon>
        <taxon>Promicromonosporaceae</taxon>
        <taxon>Myceligenerans</taxon>
    </lineage>
</organism>
<name>A0ABS3I8K5_9MICO</name>
<accession>A0ABS3I8K5</accession>
<evidence type="ECO:0000313" key="2">
    <source>
        <dbReference type="Proteomes" id="UP000664617"/>
    </source>
</evidence>